<name>A0A0F9ANQ5_9ZZZZ</name>
<comment type="caution">
    <text evidence="2">The sequence shown here is derived from an EMBL/GenBank/DDBJ whole genome shotgun (WGS) entry which is preliminary data.</text>
</comment>
<dbReference type="AlphaFoldDB" id="A0A0F9ANQ5"/>
<evidence type="ECO:0000313" key="2">
    <source>
        <dbReference type="EMBL" id="KKK80109.1"/>
    </source>
</evidence>
<dbReference type="EMBL" id="LAZR01053730">
    <property type="protein sequence ID" value="KKK80109.1"/>
    <property type="molecule type" value="Genomic_DNA"/>
</dbReference>
<reference evidence="2" key="1">
    <citation type="journal article" date="2015" name="Nature">
        <title>Complex archaea that bridge the gap between prokaryotes and eukaryotes.</title>
        <authorList>
            <person name="Spang A."/>
            <person name="Saw J.H."/>
            <person name="Jorgensen S.L."/>
            <person name="Zaremba-Niedzwiedzka K."/>
            <person name="Martijn J."/>
            <person name="Lind A.E."/>
            <person name="van Eijk R."/>
            <person name="Schleper C."/>
            <person name="Guy L."/>
            <person name="Ettema T.J."/>
        </authorList>
    </citation>
    <scope>NUCLEOTIDE SEQUENCE</scope>
</reference>
<evidence type="ECO:0000256" key="1">
    <source>
        <dbReference type="SAM" id="MobiDB-lite"/>
    </source>
</evidence>
<gene>
    <name evidence="2" type="ORF">LCGC14_2826760</name>
</gene>
<feature type="compositionally biased region" description="Basic and acidic residues" evidence="1">
    <location>
        <begin position="19"/>
        <end position="29"/>
    </location>
</feature>
<accession>A0A0F9ANQ5</accession>
<protein>
    <submittedName>
        <fullName evidence="2">Uncharacterized protein</fullName>
    </submittedName>
</protein>
<proteinExistence type="predicted"/>
<feature type="non-terminal residue" evidence="2">
    <location>
        <position position="37"/>
    </location>
</feature>
<sequence length="37" mass="4099">MKQIGNQARELLSDSGMELLHDEGEHSEDCGVILKNT</sequence>
<organism evidence="2">
    <name type="scientific">marine sediment metagenome</name>
    <dbReference type="NCBI Taxonomy" id="412755"/>
    <lineage>
        <taxon>unclassified sequences</taxon>
        <taxon>metagenomes</taxon>
        <taxon>ecological metagenomes</taxon>
    </lineage>
</organism>
<feature type="region of interest" description="Disordered" evidence="1">
    <location>
        <begin position="15"/>
        <end position="37"/>
    </location>
</feature>